<dbReference type="InterPro" id="IPR016160">
    <property type="entry name" value="Ald_DH_CS_CYS"/>
</dbReference>
<dbReference type="EMBL" id="JASODW010000002">
    <property type="protein sequence ID" value="MDK6274561.1"/>
    <property type="molecule type" value="Genomic_DNA"/>
</dbReference>
<dbReference type="FunFam" id="3.40.309.10:FF:000003">
    <property type="entry name" value="Aldehyde dehydrogenase"/>
    <property type="match status" value="1"/>
</dbReference>
<feature type="active site" evidence="5 6">
    <location>
        <position position="232"/>
    </location>
</feature>
<dbReference type="Pfam" id="PF00171">
    <property type="entry name" value="Aldedh"/>
    <property type="match status" value="1"/>
</dbReference>
<dbReference type="InterPro" id="IPR016163">
    <property type="entry name" value="Ald_DH_C"/>
</dbReference>
<dbReference type="GO" id="GO:0004029">
    <property type="term" value="F:aldehyde dehydrogenase (NAD+) activity"/>
    <property type="evidence" value="ECO:0007669"/>
    <property type="project" value="TreeGrafter"/>
</dbReference>
<comment type="similarity">
    <text evidence="1 4 7">Belongs to the aldehyde dehydrogenase family.</text>
</comment>
<dbReference type="Gene3D" id="3.40.309.10">
    <property type="entry name" value="Aldehyde Dehydrogenase, Chain A, domain 2"/>
    <property type="match status" value="1"/>
</dbReference>
<dbReference type="FunFam" id="3.40.605.10:FF:000004">
    <property type="entry name" value="Aldehyde dehydrogenase"/>
    <property type="match status" value="1"/>
</dbReference>
<dbReference type="PIRSF" id="PIRSF036492">
    <property type="entry name" value="ALDH"/>
    <property type="match status" value="1"/>
</dbReference>
<evidence type="ECO:0000256" key="6">
    <source>
        <dbReference type="PROSITE-ProRule" id="PRU10007"/>
    </source>
</evidence>
<evidence type="ECO:0000256" key="1">
    <source>
        <dbReference type="ARBA" id="ARBA00009986"/>
    </source>
</evidence>
<dbReference type="PANTHER" id="PTHR43570:SF16">
    <property type="entry name" value="ALDEHYDE DEHYDROGENASE TYPE III, ISOFORM Q"/>
    <property type="match status" value="1"/>
</dbReference>
<gene>
    <name evidence="9" type="ORF">QP116_02180</name>
</gene>
<dbReference type="GO" id="GO:0005737">
    <property type="term" value="C:cytoplasm"/>
    <property type="evidence" value="ECO:0007669"/>
    <property type="project" value="TreeGrafter"/>
</dbReference>
<evidence type="ECO:0000256" key="7">
    <source>
        <dbReference type="RuleBase" id="RU003345"/>
    </source>
</evidence>
<evidence type="ECO:0000259" key="8">
    <source>
        <dbReference type="Pfam" id="PF00171"/>
    </source>
</evidence>
<name>A0AAP4C5X2_9MICC</name>
<organism evidence="9 10">
    <name type="scientific">Pseudoglutamicibacter cumminsii</name>
    <dbReference type="NCBI Taxonomy" id="156979"/>
    <lineage>
        <taxon>Bacteria</taxon>
        <taxon>Bacillati</taxon>
        <taxon>Actinomycetota</taxon>
        <taxon>Actinomycetes</taxon>
        <taxon>Micrococcales</taxon>
        <taxon>Micrococcaceae</taxon>
        <taxon>Pseudoglutamicibacter</taxon>
    </lineage>
</organism>
<keyword evidence="3" id="KW-0520">NAD</keyword>
<dbReference type="RefSeq" id="WP_285332518.1">
    <property type="nucleotide sequence ID" value="NZ_JASODW010000002.1"/>
</dbReference>
<evidence type="ECO:0000256" key="2">
    <source>
        <dbReference type="ARBA" id="ARBA00023002"/>
    </source>
</evidence>
<dbReference type="InterPro" id="IPR016162">
    <property type="entry name" value="Ald_DH_N"/>
</dbReference>
<dbReference type="PROSITE" id="PS00070">
    <property type="entry name" value="ALDEHYDE_DEHYDR_CYS"/>
    <property type="match status" value="1"/>
</dbReference>
<feature type="domain" description="Aldehyde dehydrogenase" evidence="8">
    <location>
        <begin position="45"/>
        <end position="446"/>
    </location>
</feature>
<proteinExistence type="inferred from homology"/>
<dbReference type="CDD" id="cd07087">
    <property type="entry name" value="ALDH_F3-13-14_CALDH-like"/>
    <property type="match status" value="1"/>
</dbReference>
<dbReference type="GO" id="GO:0006081">
    <property type="term" value="P:aldehyde metabolic process"/>
    <property type="evidence" value="ECO:0007669"/>
    <property type="project" value="InterPro"/>
</dbReference>
<dbReference type="InterPro" id="IPR029510">
    <property type="entry name" value="Ald_DH_CS_GLU"/>
</dbReference>
<accession>A0AAP4C5X2</accession>
<evidence type="ECO:0000313" key="10">
    <source>
        <dbReference type="Proteomes" id="UP001240483"/>
    </source>
</evidence>
<keyword evidence="2 4" id="KW-0560">Oxidoreductase</keyword>
<reference evidence="9" key="1">
    <citation type="submission" date="2023-05" db="EMBL/GenBank/DDBJ databases">
        <title>Cataloging the Phylogenetic Diversity of Human Bladder Bacteria.</title>
        <authorList>
            <person name="Du J."/>
        </authorList>
    </citation>
    <scope>NUCLEOTIDE SEQUENCE</scope>
    <source>
        <strain evidence="9">UMB9978</strain>
    </source>
</reference>
<dbReference type="Gene3D" id="3.40.605.10">
    <property type="entry name" value="Aldehyde Dehydrogenase, Chain A, domain 1"/>
    <property type="match status" value="1"/>
</dbReference>
<dbReference type="InterPro" id="IPR016161">
    <property type="entry name" value="Ald_DH/histidinol_DH"/>
</dbReference>
<evidence type="ECO:0000256" key="4">
    <source>
        <dbReference type="PIRNR" id="PIRNR036492"/>
    </source>
</evidence>
<evidence type="ECO:0000256" key="5">
    <source>
        <dbReference type="PIRSR" id="PIRSR036492-1"/>
    </source>
</evidence>
<feature type="active site" evidence="5">
    <location>
        <position position="265"/>
    </location>
</feature>
<dbReference type="PROSITE" id="PS00687">
    <property type="entry name" value="ALDEHYDE_DEHYDR_GLU"/>
    <property type="match status" value="1"/>
</dbReference>
<dbReference type="Proteomes" id="UP001240483">
    <property type="component" value="Unassembled WGS sequence"/>
</dbReference>
<comment type="caution">
    <text evidence="9">The sequence shown here is derived from an EMBL/GenBank/DDBJ whole genome shotgun (WGS) entry which is preliminary data.</text>
</comment>
<dbReference type="PANTHER" id="PTHR43570">
    <property type="entry name" value="ALDEHYDE DEHYDROGENASE"/>
    <property type="match status" value="1"/>
</dbReference>
<dbReference type="AlphaFoldDB" id="A0AAP4C5X2"/>
<evidence type="ECO:0000256" key="3">
    <source>
        <dbReference type="ARBA" id="ARBA00023027"/>
    </source>
</evidence>
<protein>
    <recommendedName>
        <fullName evidence="4">Aldehyde dehydrogenase</fullName>
    </recommendedName>
</protein>
<dbReference type="InterPro" id="IPR012394">
    <property type="entry name" value="Aldehyde_DH_NAD(P)"/>
</dbReference>
<sequence length="479" mass="52019">MMASNVTPENAARIRTAPEGVEKRGLHETVTHIRDGAHSRIAHKRRFRIAQLDALEKLLAENRDELLEALAEDLGKSATESSVAELQVVQGEIEHARRHLDDWMMRRKVSSPIALAPASATVMPRPKGLVLIIAPWNYPVNLTLGPLVAALAAGCCAVLKPSELAPATAEVLTRLIPKYLDHRTVAVVNGAAEETQELLKEQWDHIFFTGSEKVGRIVYRAAAEQMTPCTLELGGKSPAVVVDGNIKTIARRIAYGKFMNAGQTCVAPDYILAVGSRVSRALEKELPAAIQQFYGADPQNSPDYPRIITPRHAERLAGFLDQGRVVTGGTADVEDRYIAPTVLADVDPDAPVMQEEIFGPILPIITVDTLDDALDFIEDRPDPLAAYLFSDKAGTHRVFEDNVRAGGICINAAVIQLAVPSLPFGGIGASGIGQYHGKAGFDEFSQDRPTLSKPLRLDTLRVAYPPYGATKSKLLKELL</sequence>
<dbReference type="SUPFAM" id="SSF53720">
    <property type="entry name" value="ALDH-like"/>
    <property type="match status" value="1"/>
</dbReference>
<dbReference type="InterPro" id="IPR015590">
    <property type="entry name" value="Aldehyde_DH_dom"/>
</dbReference>
<evidence type="ECO:0000313" key="9">
    <source>
        <dbReference type="EMBL" id="MDK6274561.1"/>
    </source>
</evidence>